<organism evidence="2 3">
    <name type="scientific">Saguinus oedipus</name>
    <name type="common">Cotton-top tamarin</name>
    <name type="synonym">Oedipomidas oedipus</name>
    <dbReference type="NCBI Taxonomy" id="9490"/>
    <lineage>
        <taxon>Eukaryota</taxon>
        <taxon>Metazoa</taxon>
        <taxon>Chordata</taxon>
        <taxon>Craniata</taxon>
        <taxon>Vertebrata</taxon>
        <taxon>Euteleostomi</taxon>
        <taxon>Mammalia</taxon>
        <taxon>Eutheria</taxon>
        <taxon>Euarchontoglires</taxon>
        <taxon>Primates</taxon>
        <taxon>Haplorrhini</taxon>
        <taxon>Platyrrhini</taxon>
        <taxon>Cebidae</taxon>
        <taxon>Callitrichinae</taxon>
        <taxon>Saguinus</taxon>
    </lineage>
</organism>
<feature type="compositionally biased region" description="Polar residues" evidence="1">
    <location>
        <begin position="95"/>
        <end position="106"/>
    </location>
</feature>
<reference evidence="2 3" key="1">
    <citation type="submission" date="2023-05" db="EMBL/GenBank/DDBJ databases">
        <title>B98-5 Cell Line De Novo Hybrid Assembly: An Optical Mapping Approach.</title>
        <authorList>
            <person name="Kananen K."/>
            <person name="Auerbach J.A."/>
            <person name="Kautto E."/>
            <person name="Blachly J.S."/>
        </authorList>
    </citation>
    <scope>NUCLEOTIDE SEQUENCE [LARGE SCALE GENOMIC DNA]</scope>
    <source>
        <strain evidence="2">B95-8</strain>
        <tissue evidence="2">Cell line</tissue>
    </source>
</reference>
<comment type="caution">
    <text evidence="2">The sequence shown here is derived from an EMBL/GenBank/DDBJ whole genome shotgun (WGS) entry which is preliminary data.</text>
</comment>
<accession>A0ABQ9W4L5</accession>
<protein>
    <submittedName>
        <fullName evidence="2">Uncharacterized protein</fullName>
    </submittedName>
</protein>
<feature type="region of interest" description="Disordered" evidence="1">
    <location>
        <begin position="1"/>
        <end position="30"/>
    </location>
</feature>
<dbReference type="Proteomes" id="UP001266305">
    <property type="component" value="Unassembled WGS sequence"/>
</dbReference>
<gene>
    <name evidence="2" type="ORF">P7K49_003467</name>
</gene>
<evidence type="ECO:0000256" key="1">
    <source>
        <dbReference type="SAM" id="MobiDB-lite"/>
    </source>
</evidence>
<evidence type="ECO:0000313" key="3">
    <source>
        <dbReference type="Proteomes" id="UP001266305"/>
    </source>
</evidence>
<dbReference type="EMBL" id="JASSZA010000002">
    <property type="protein sequence ID" value="KAK2116581.1"/>
    <property type="molecule type" value="Genomic_DNA"/>
</dbReference>
<feature type="region of interest" description="Disordered" evidence="1">
    <location>
        <begin position="77"/>
        <end position="127"/>
    </location>
</feature>
<proteinExistence type="predicted"/>
<evidence type="ECO:0000313" key="2">
    <source>
        <dbReference type="EMBL" id="KAK2116581.1"/>
    </source>
</evidence>
<keyword evidence="3" id="KW-1185">Reference proteome</keyword>
<name>A0ABQ9W4L5_SAGOE</name>
<sequence>MPGCARRHVLGGPDRGRNIPPHVPAGPGGRWQLLAPPSGSLLFRRALLAGGARMLAQPGPVNQASCMVMGGSATPLNSAELRPARRPSPAGPGQSWRTMPGDSSSLRALCPPGLGSRPAKAFVPNPK</sequence>